<evidence type="ECO:0000256" key="4">
    <source>
        <dbReference type="ARBA" id="ARBA00023125"/>
    </source>
</evidence>
<dbReference type="Proteomes" id="UP000242414">
    <property type="component" value="Unassembled WGS sequence"/>
</dbReference>
<dbReference type="SUPFAM" id="SSF55979">
    <property type="entry name" value="DNA clamp"/>
    <property type="match status" value="2"/>
</dbReference>
<dbReference type="PANTHER" id="PTHR11352">
    <property type="entry name" value="PROLIFERATING CELL NUCLEAR ANTIGEN"/>
    <property type="match status" value="1"/>
</dbReference>
<dbReference type="PROSITE" id="PS01251">
    <property type="entry name" value="PCNA_1"/>
    <property type="match status" value="1"/>
</dbReference>
<dbReference type="GO" id="GO:0030337">
    <property type="term" value="F:DNA polymerase processivity factor activity"/>
    <property type="evidence" value="ECO:0007669"/>
    <property type="project" value="InterPro"/>
</dbReference>
<dbReference type="InterPro" id="IPR022649">
    <property type="entry name" value="Pr_cel_nuc_antig_C"/>
</dbReference>
<dbReference type="InterPro" id="IPR046938">
    <property type="entry name" value="DNA_clamp_sf"/>
</dbReference>
<organism evidence="11">
    <name type="scientific">Rhizopus microsporus var. microsporus</name>
    <dbReference type="NCBI Taxonomy" id="86635"/>
    <lineage>
        <taxon>Eukaryota</taxon>
        <taxon>Fungi</taxon>
        <taxon>Fungi incertae sedis</taxon>
        <taxon>Mucoromycota</taxon>
        <taxon>Mucoromycotina</taxon>
        <taxon>Mucoromycetes</taxon>
        <taxon>Mucorales</taxon>
        <taxon>Mucorineae</taxon>
        <taxon>Rhizopodaceae</taxon>
        <taxon>Rhizopus</taxon>
    </lineage>
</organism>
<evidence type="ECO:0000256" key="8">
    <source>
        <dbReference type="RuleBase" id="RU003671"/>
    </source>
</evidence>
<dbReference type="GO" id="GO:0006298">
    <property type="term" value="P:mismatch repair"/>
    <property type="evidence" value="ECO:0007669"/>
    <property type="project" value="TreeGrafter"/>
</dbReference>
<dbReference type="PANTHER" id="PTHR11352:SF0">
    <property type="entry name" value="PROLIFERATING CELL NUCLEAR ANTIGEN"/>
    <property type="match status" value="1"/>
</dbReference>
<comment type="similarity">
    <text evidence="2 8">Belongs to the PCNA family.</text>
</comment>
<dbReference type="HAMAP" id="MF_00317">
    <property type="entry name" value="DNApol_clamp_arch"/>
    <property type="match status" value="1"/>
</dbReference>
<accession>A0A1X0QZT4</accession>
<comment type="function">
    <text evidence="6">This protein is an auxiliary protein of DNA polymerase delta and is involved in the control of eukaryotic DNA replication by increasing the polymerase's processibility during elongation of the leading strand. Involved in DNA repair.</text>
</comment>
<dbReference type="InterPro" id="IPR000730">
    <property type="entry name" value="Pr_cel_nuc_antig"/>
</dbReference>
<dbReference type="EMBL" id="KV921949">
    <property type="protein sequence ID" value="ORE05241.1"/>
    <property type="molecule type" value="Genomic_DNA"/>
</dbReference>
<keyword evidence="3 8" id="KW-0235">DNA replication</keyword>
<dbReference type="AlphaFoldDB" id="A0A1X0QZT4"/>
<gene>
    <name evidence="11" type="ORF">BCV72DRAFT_293528</name>
</gene>
<dbReference type="FunFam" id="3.10.150.10:FF:000008">
    <property type="entry name" value="Proliferating cell nuclear antigen"/>
    <property type="match status" value="1"/>
</dbReference>
<evidence type="ECO:0000256" key="2">
    <source>
        <dbReference type="ARBA" id="ARBA00010462"/>
    </source>
</evidence>
<evidence type="ECO:0000259" key="9">
    <source>
        <dbReference type="Pfam" id="PF00705"/>
    </source>
</evidence>
<keyword evidence="4 8" id="KW-0238">DNA-binding</keyword>
<dbReference type="InterPro" id="IPR022659">
    <property type="entry name" value="Pr_cel_nuc_antig_CS"/>
</dbReference>
<dbReference type="VEuPathDB" id="FungiDB:BCV72DRAFT_293528"/>
<dbReference type="OrthoDB" id="534348at2759"/>
<sequence length="259" mass="28454">MLEARLQQAKLLKSLLEAVKELVTECNLECNDSGIALQAMDNSHVALVAMMLRSDGFDPYRCDRNLPLGINLTNLGKILKCARNDDIVTLKADDDGDALSLVFESKDSDKVSAYDLKLMDIDSEHLGIPETSYEAVVRMPSARFQEIVRDLSTLSDSVTIECTKDGIKFSADGEIGKGSITVKANSSVDNEDESTVIELQQSVSMAFAVKYLVNFTKATPLATRVSLNLSADVPLLLDYNLDNIGYVRYYLAPKIGDEE</sequence>
<dbReference type="CDD" id="cd00577">
    <property type="entry name" value="PCNA"/>
    <property type="match status" value="1"/>
</dbReference>
<dbReference type="Gene3D" id="3.10.150.10">
    <property type="entry name" value="DNA Polymerase III, subunit A, domain 2"/>
    <property type="match status" value="2"/>
</dbReference>
<proteinExistence type="inferred from homology"/>
<dbReference type="PROSITE" id="PS00293">
    <property type="entry name" value="PCNA_2"/>
    <property type="match status" value="1"/>
</dbReference>
<reference evidence="11" key="1">
    <citation type="journal article" date="2016" name="Proc. Natl. Acad. Sci. U.S.A.">
        <title>Lipid metabolic changes in an early divergent fungus govern the establishment of a mutualistic symbiosis with endobacteria.</title>
        <authorList>
            <person name="Lastovetsky O.A."/>
            <person name="Gaspar M.L."/>
            <person name="Mondo S.J."/>
            <person name="LaButti K.M."/>
            <person name="Sandor L."/>
            <person name="Grigoriev I.V."/>
            <person name="Henry S.A."/>
            <person name="Pawlowska T.E."/>
        </authorList>
    </citation>
    <scope>NUCLEOTIDE SEQUENCE [LARGE SCALE GENOMIC DNA]</scope>
    <source>
        <strain evidence="11">ATCC 52814</strain>
    </source>
</reference>
<dbReference type="Pfam" id="PF02747">
    <property type="entry name" value="PCNA_C"/>
    <property type="match status" value="1"/>
</dbReference>
<dbReference type="GO" id="GO:0019985">
    <property type="term" value="P:translesion synthesis"/>
    <property type="evidence" value="ECO:0007669"/>
    <property type="project" value="TreeGrafter"/>
</dbReference>
<dbReference type="GO" id="GO:0043626">
    <property type="term" value="C:PCNA complex"/>
    <property type="evidence" value="ECO:0007669"/>
    <property type="project" value="UniProtKB-ARBA"/>
</dbReference>
<keyword evidence="5 7" id="KW-0539">Nucleus</keyword>
<comment type="function">
    <text evidence="7">This protein is an auxiliary protein of DNA polymerase delta and is involved in the control of eukaryotic DNA replication by increasing the polymerase's processivity during elongation of the leading strand.</text>
</comment>
<dbReference type="GO" id="GO:0006275">
    <property type="term" value="P:regulation of DNA replication"/>
    <property type="evidence" value="ECO:0007669"/>
    <property type="project" value="InterPro"/>
</dbReference>
<dbReference type="Pfam" id="PF00705">
    <property type="entry name" value="PCNA_N"/>
    <property type="match status" value="1"/>
</dbReference>
<dbReference type="GO" id="GO:0006272">
    <property type="term" value="P:leading strand elongation"/>
    <property type="evidence" value="ECO:0007669"/>
    <property type="project" value="TreeGrafter"/>
</dbReference>
<evidence type="ECO:0000256" key="7">
    <source>
        <dbReference type="RuleBase" id="RU000641"/>
    </source>
</evidence>
<dbReference type="NCBIfam" id="TIGR00590">
    <property type="entry name" value="pcna"/>
    <property type="match status" value="1"/>
</dbReference>
<evidence type="ECO:0000313" key="11">
    <source>
        <dbReference type="EMBL" id="ORE05241.1"/>
    </source>
</evidence>
<dbReference type="PRINTS" id="PR00339">
    <property type="entry name" value="PCNACYCLIN"/>
</dbReference>
<comment type="subcellular location">
    <subcellularLocation>
        <location evidence="1 7">Nucleus</location>
    </subcellularLocation>
</comment>
<protein>
    <recommendedName>
        <fullName evidence="7">DNA sliding clamp PCNA</fullName>
    </recommendedName>
</protein>
<dbReference type="GO" id="GO:0003677">
    <property type="term" value="F:DNA binding"/>
    <property type="evidence" value="ECO:0007669"/>
    <property type="project" value="UniProtKB-KW"/>
</dbReference>
<evidence type="ECO:0000256" key="6">
    <source>
        <dbReference type="ARBA" id="ARBA00054163"/>
    </source>
</evidence>
<evidence type="ECO:0000259" key="10">
    <source>
        <dbReference type="Pfam" id="PF02747"/>
    </source>
</evidence>
<feature type="domain" description="Proliferating cell nuclear antigen PCNA N-terminal" evidence="9">
    <location>
        <begin position="1"/>
        <end position="123"/>
    </location>
</feature>
<dbReference type="FunFam" id="3.10.150.10:FF:000006">
    <property type="entry name" value="Proliferating cell nuclear antigen"/>
    <property type="match status" value="1"/>
</dbReference>
<feature type="domain" description="Proliferating cell nuclear antigen PCNA C-terminal" evidence="10">
    <location>
        <begin position="127"/>
        <end position="254"/>
    </location>
</feature>
<dbReference type="InterPro" id="IPR022648">
    <property type="entry name" value="Pr_cel_nuc_antig_N"/>
</dbReference>
<evidence type="ECO:0000256" key="1">
    <source>
        <dbReference type="ARBA" id="ARBA00004123"/>
    </source>
</evidence>
<evidence type="ECO:0000256" key="5">
    <source>
        <dbReference type="ARBA" id="ARBA00023242"/>
    </source>
</evidence>
<name>A0A1X0QZT4_RHIZD</name>
<evidence type="ECO:0000256" key="3">
    <source>
        <dbReference type="ARBA" id="ARBA00022705"/>
    </source>
</evidence>